<dbReference type="AlphaFoldDB" id="A0A0A1GS46"/>
<keyword evidence="2" id="KW-0472">Membrane</keyword>
<keyword evidence="2" id="KW-0812">Transmembrane</keyword>
<name>A0A0A1GS46_9LACO</name>
<organism evidence="3 4">
    <name type="scientific">Paucilactobacillus hokkaidonensis JCM 18461</name>
    <dbReference type="NCBI Taxonomy" id="1291742"/>
    <lineage>
        <taxon>Bacteria</taxon>
        <taxon>Bacillati</taxon>
        <taxon>Bacillota</taxon>
        <taxon>Bacilli</taxon>
        <taxon>Lactobacillales</taxon>
        <taxon>Lactobacillaceae</taxon>
        <taxon>Paucilactobacillus</taxon>
    </lineage>
</organism>
<feature type="region of interest" description="Disordered" evidence="1">
    <location>
        <begin position="177"/>
        <end position="258"/>
    </location>
</feature>
<feature type="compositionally biased region" description="Polar residues" evidence="1">
    <location>
        <begin position="249"/>
        <end position="258"/>
    </location>
</feature>
<dbReference type="KEGG" id="lho:LOOC260_102470"/>
<accession>A0A0A1GS46</accession>
<dbReference type="STRING" id="1291742.LOOC260_102470"/>
<evidence type="ECO:0000256" key="1">
    <source>
        <dbReference type="SAM" id="MobiDB-lite"/>
    </source>
</evidence>
<dbReference type="Proteomes" id="UP000031620">
    <property type="component" value="Chromosome"/>
</dbReference>
<evidence type="ECO:0000313" key="4">
    <source>
        <dbReference type="Proteomes" id="UP000031620"/>
    </source>
</evidence>
<keyword evidence="2" id="KW-1133">Transmembrane helix</keyword>
<dbReference type="RefSeq" id="WP_041092336.1">
    <property type="nucleotide sequence ID" value="NZ_AP014680.1"/>
</dbReference>
<protein>
    <submittedName>
        <fullName evidence="3">Uncharacterized protein</fullName>
    </submittedName>
</protein>
<dbReference type="EMBL" id="AP014680">
    <property type="protein sequence ID" value="BAP84825.1"/>
    <property type="molecule type" value="Genomic_DNA"/>
</dbReference>
<sequence>MVLYLILIAILSLVFLLMIFTHYRRTTRAGRPESLAFVRIIVSWVLLFTFIGSTGTAIFAATHKKASQPKEDTSKVVKQTSESSTSQKLAAVGVKFSPKDPVLKGSSIEVTFKVSAQTQLQILGHYSQKVYKNFDANDSDKTETFKYKITSNGEYDVVAKRGNKKVVKHLTVTDGNAASSSSVYSTSNSSSVVSSSAPTAYSSSQRSSSYSSPSYSSNRSGSSYSGNSNNTGNSNNSQQEESSSETGSIDSNEYANGQ</sequence>
<feature type="transmembrane region" description="Helical" evidence="2">
    <location>
        <begin position="35"/>
        <end position="61"/>
    </location>
</feature>
<dbReference type="HOGENOM" id="CLU_1076848_0_0_9"/>
<feature type="compositionally biased region" description="Low complexity" evidence="1">
    <location>
        <begin position="177"/>
        <end position="248"/>
    </location>
</feature>
<evidence type="ECO:0000256" key="2">
    <source>
        <dbReference type="SAM" id="Phobius"/>
    </source>
</evidence>
<gene>
    <name evidence="3" type="ORF">LOOC260_102470</name>
</gene>
<proteinExistence type="predicted"/>
<reference evidence="3 4" key="1">
    <citation type="submission" date="2014-11" db="EMBL/GenBank/DDBJ databases">
        <title>Complete genome sequence and analysis of Lactobacillus hokkaidonensis LOOC260T.</title>
        <authorList>
            <person name="Tanizawa Y."/>
            <person name="Tohno M."/>
            <person name="Kaminuma E."/>
            <person name="Nakamura Y."/>
            <person name="Arita M."/>
        </authorList>
    </citation>
    <scope>NUCLEOTIDE SEQUENCE [LARGE SCALE GENOMIC DNA]</scope>
    <source>
        <strain evidence="3 4">LOOC260</strain>
    </source>
</reference>
<evidence type="ECO:0000313" key="3">
    <source>
        <dbReference type="EMBL" id="BAP84825.1"/>
    </source>
</evidence>
<feature type="transmembrane region" description="Helical" evidence="2">
    <location>
        <begin position="6"/>
        <end position="23"/>
    </location>
</feature>